<comment type="caution">
    <text evidence="10">The sequence shown here is derived from an EMBL/GenBank/DDBJ whole genome shotgun (WGS) entry which is preliminary data.</text>
</comment>
<dbReference type="InterPro" id="IPR036638">
    <property type="entry name" value="HLH_DNA-bd_sf"/>
</dbReference>
<evidence type="ECO:0000313" key="10">
    <source>
        <dbReference type="EMBL" id="OWK05560.1"/>
    </source>
</evidence>
<keyword evidence="6" id="KW-0539">Nucleus</keyword>
<dbReference type="PRINTS" id="PR00785">
    <property type="entry name" value="NCTRNSLOCATR"/>
</dbReference>
<feature type="domain" description="PAS" evidence="8">
    <location>
        <begin position="464"/>
        <end position="515"/>
    </location>
</feature>
<evidence type="ECO:0000256" key="5">
    <source>
        <dbReference type="ARBA" id="ARBA00023163"/>
    </source>
</evidence>
<keyword evidence="11" id="KW-1185">Reference proteome</keyword>
<dbReference type="InterPro" id="IPR001610">
    <property type="entry name" value="PAC"/>
</dbReference>
<proteinExistence type="predicted"/>
<gene>
    <name evidence="10" type="ORF">Celaphus_00002050</name>
</gene>
<reference evidence="10 11" key="1">
    <citation type="journal article" date="2018" name="Mol. Genet. Genomics">
        <title>The red deer Cervus elaphus genome CerEla1.0: sequencing, annotating, genes, and chromosomes.</title>
        <authorList>
            <person name="Bana N.A."/>
            <person name="Nyiri A."/>
            <person name="Nagy J."/>
            <person name="Frank K."/>
            <person name="Nagy T."/>
            <person name="Steger V."/>
            <person name="Schiller M."/>
            <person name="Lakatos P."/>
            <person name="Sugar L."/>
            <person name="Horn P."/>
            <person name="Barta E."/>
            <person name="Orosz L."/>
        </authorList>
    </citation>
    <scope>NUCLEOTIDE SEQUENCE [LARGE SCALE GENOMIC DNA]</scope>
    <source>
        <strain evidence="10">Hungarian</strain>
    </source>
</reference>
<keyword evidence="4" id="KW-0238">DNA-binding</keyword>
<keyword evidence="2" id="KW-0677">Repeat</keyword>
<feature type="region of interest" description="Disordered" evidence="7">
    <location>
        <begin position="752"/>
        <end position="812"/>
    </location>
</feature>
<dbReference type="FunFam" id="3.30.450.20:FF:000028">
    <property type="entry name" value="Aryl hydrocarbon receptor nuclear translocator 1"/>
    <property type="match status" value="1"/>
</dbReference>
<dbReference type="Pfam" id="PF15000">
    <property type="entry name" value="TUSC2"/>
    <property type="match status" value="1"/>
</dbReference>
<accession>A0A212CHZ2</accession>
<feature type="domain" description="PAS" evidence="8">
    <location>
        <begin position="152"/>
        <end position="226"/>
    </location>
</feature>
<keyword evidence="3" id="KW-0805">Transcription regulation</keyword>
<dbReference type="FunFam" id="4.10.280.10:FF:000011">
    <property type="entry name" value="Aryl hydrocarbon receptor nuclear translocator 2"/>
    <property type="match status" value="1"/>
</dbReference>
<dbReference type="InterPro" id="IPR001067">
    <property type="entry name" value="Nuc_translocat"/>
</dbReference>
<evidence type="ECO:0000256" key="6">
    <source>
        <dbReference type="ARBA" id="ARBA00023242"/>
    </source>
</evidence>
<evidence type="ECO:0000256" key="1">
    <source>
        <dbReference type="ARBA" id="ARBA00004123"/>
    </source>
</evidence>
<feature type="compositionally biased region" description="Basic and acidic residues" evidence="7">
    <location>
        <begin position="51"/>
        <end position="88"/>
    </location>
</feature>
<dbReference type="SUPFAM" id="SSF47459">
    <property type="entry name" value="HLH, helix-loop-helix DNA-binding domain"/>
    <property type="match status" value="1"/>
</dbReference>
<sequence>MTSDVPPLGPAIASGNAGPGIQGGGAIVQRAIKRRPGLDFDDDGEGNSKFLRCDDDQMSNDKERFARSDDEQSSADKERLARENHSEIERRRRNKMTAYITELSDMVPTCSALARKPDKLTILRMAVSHMKSLRGTGNTATDGTYKPSFLTDQELKHLILEAADGFLFIVSCETGRVVYVSDSVTPVLNQPQSEWFGSTLYDQVHPDDVDKLREQLSTSENALTGRILDLKTGTVKKEGQQSSMRMCMGSRRSFICRMSYCGARHALAALTWAPAAPKLEAGGPKAAVPEQALVRPRGRVVSPFVFTRHGSMFYDEDGDLAHEFYEETIVTKNGQKRAKLRRVHKNVIPQGTVKLDPPGIHVDFSVILYEVNGLGSAKDGEPHFVVVHCTGYIKAWPPAGVSLPDDDPEAGQGSKFCLVAIGRLQASMNFLHQLIYHPLSVTSSPNCTDMSNVCQPTEFISRHNIEGIFTFVDHRCVATVGYQPQELLGKNIVEFCHPEDQQLLRDSFQQVVKLKGQVLSVMFRFRSKNREWLWMRTSSFTFQNPYSDEIEYIICTNTNVKNSSQEPRPSLSNTIQRPQLGPTANLSLEMGSGQLAPRQQQQQTELDVVPGRDGLTSYNHSQVSVQPVTTTGPEHSKPLEKSESLFAQDRDPRFSEIYSNISTDQSKGISSSTVPATQQLFSQGNTFPPTPRPAENFRNSGLAPPVTIVQPSTSAGQMLAQISRHSNPTQGAAPAWTPSTRPGFSAQQVATQATAKTRSSQFGVGSFQTPSSFSPMSLPGASTASPGAAAYPSLTNRGSNFAPETGQTAGQFQTRTAEGVGVWPQWQGQQSHHRSSSNEQHVQQPSAQQPGQPEVFQEMLSMLGDQSNSYNNEEFPDLTMFPSFSE</sequence>
<feature type="domain" description="BHLH" evidence="9">
    <location>
        <begin position="80"/>
        <end position="133"/>
    </location>
</feature>
<dbReference type="PROSITE" id="PS50112">
    <property type="entry name" value="PAS"/>
    <property type="match status" value="2"/>
</dbReference>
<protein>
    <submittedName>
        <fullName evidence="10">ARNT</fullName>
    </submittedName>
</protein>
<feature type="compositionally biased region" description="Polar residues" evidence="7">
    <location>
        <begin position="616"/>
        <end position="633"/>
    </location>
</feature>
<dbReference type="PROSITE" id="PS50888">
    <property type="entry name" value="BHLH"/>
    <property type="match status" value="1"/>
</dbReference>
<evidence type="ECO:0000256" key="7">
    <source>
        <dbReference type="SAM" id="MobiDB-lite"/>
    </source>
</evidence>
<feature type="region of interest" description="Disordered" evidence="7">
    <location>
        <begin position="561"/>
        <end position="588"/>
    </location>
</feature>
<dbReference type="Gene3D" id="4.10.280.10">
    <property type="entry name" value="Helix-loop-helix DNA-binding domain"/>
    <property type="match status" value="1"/>
</dbReference>
<dbReference type="InterPro" id="IPR035965">
    <property type="entry name" value="PAS-like_dom_sf"/>
</dbReference>
<dbReference type="GO" id="GO:0003700">
    <property type="term" value="F:DNA-binding transcription factor activity"/>
    <property type="evidence" value="ECO:0007669"/>
    <property type="project" value="InterPro"/>
</dbReference>
<dbReference type="Gene3D" id="3.30.450.20">
    <property type="entry name" value="PAS domain"/>
    <property type="match status" value="3"/>
</dbReference>
<dbReference type="Pfam" id="PF00010">
    <property type="entry name" value="HLH"/>
    <property type="match status" value="1"/>
</dbReference>
<name>A0A212CHZ2_CEREH</name>
<dbReference type="SUPFAM" id="SSF88633">
    <property type="entry name" value="Positive stranded ssRNA viruses"/>
    <property type="match status" value="1"/>
</dbReference>
<evidence type="ECO:0000313" key="11">
    <source>
        <dbReference type="Proteomes" id="UP000242450"/>
    </source>
</evidence>
<dbReference type="Pfam" id="PF00989">
    <property type="entry name" value="PAS"/>
    <property type="match status" value="1"/>
</dbReference>
<dbReference type="GO" id="GO:0005737">
    <property type="term" value="C:cytoplasm"/>
    <property type="evidence" value="ECO:0007669"/>
    <property type="project" value="InterPro"/>
</dbReference>
<feature type="compositionally biased region" description="Low complexity" evidence="7">
    <location>
        <begin position="779"/>
        <end position="793"/>
    </location>
</feature>
<dbReference type="SUPFAM" id="SSF55785">
    <property type="entry name" value="PYP-like sensor domain (PAS domain)"/>
    <property type="match status" value="2"/>
</dbReference>
<feature type="region of interest" description="Disordered" evidence="7">
    <location>
        <begin position="610"/>
        <end position="639"/>
    </location>
</feature>
<feature type="region of interest" description="Disordered" evidence="7">
    <location>
        <begin position="36"/>
        <end position="88"/>
    </location>
</feature>
<dbReference type="InterPro" id="IPR050933">
    <property type="entry name" value="Circadian_TF"/>
</dbReference>
<evidence type="ECO:0000259" key="8">
    <source>
        <dbReference type="PROSITE" id="PS50112"/>
    </source>
</evidence>
<dbReference type="GO" id="GO:0005634">
    <property type="term" value="C:nucleus"/>
    <property type="evidence" value="ECO:0007669"/>
    <property type="project" value="UniProtKB-SubCell"/>
</dbReference>
<dbReference type="GO" id="GO:0005667">
    <property type="term" value="C:transcription regulator complex"/>
    <property type="evidence" value="ECO:0007669"/>
    <property type="project" value="InterPro"/>
</dbReference>
<dbReference type="SMART" id="SM00353">
    <property type="entry name" value="HLH"/>
    <property type="match status" value="1"/>
</dbReference>
<feature type="region of interest" description="Disordered" evidence="7">
    <location>
        <begin position="824"/>
        <end position="886"/>
    </location>
</feature>
<dbReference type="SMART" id="SM00091">
    <property type="entry name" value="PAS"/>
    <property type="match status" value="2"/>
</dbReference>
<dbReference type="NCBIfam" id="TIGR00229">
    <property type="entry name" value="sensory_box"/>
    <property type="match status" value="1"/>
</dbReference>
<dbReference type="Pfam" id="PF14598">
    <property type="entry name" value="PAS_11"/>
    <property type="match status" value="1"/>
</dbReference>
<feature type="compositionally biased region" description="Polar residues" evidence="7">
    <location>
        <begin position="837"/>
        <end position="851"/>
    </location>
</feature>
<dbReference type="InterPro" id="IPR011598">
    <property type="entry name" value="bHLH_dom"/>
</dbReference>
<dbReference type="InterPro" id="IPR000014">
    <property type="entry name" value="PAS"/>
</dbReference>
<dbReference type="PANTHER" id="PTHR23042">
    <property type="entry name" value="CIRCADIAN PROTEIN CLOCK/ARNT/BMAL/PAS"/>
    <property type="match status" value="1"/>
</dbReference>
<dbReference type="AlphaFoldDB" id="A0A212CHZ2"/>
<feature type="region of interest" description="Disordered" evidence="7">
    <location>
        <begin position="1"/>
        <end position="24"/>
    </location>
</feature>
<dbReference type="GO" id="GO:0003677">
    <property type="term" value="F:DNA binding"/>
    <property type="evidence" value="ECO:0007669"/>
    <property type="project" value="UniProtKB-KW"/>
</dbReference>
<feature type="compositionally biased region" description="Polar residues" evidence="7">
    <location>
        <begin position="561"/>
        <end position="586"/>
    </location>
</feature>
<evidence type="ECO:0000259" key="9">
    <source>
        <dbReference type="PROSITE" id="PS50888"/>
    </source>
</evidence>
<evidence type="ECO:0000256" key="3">
    <source>
        <dbReference type="ARBA" id="ARBA00023015"/>
    </source>
</evidence>
<organism evidence="10 11">
    <name type="scientific">Cervus elaphus hippelaphus</name>
    <name type="common">European red deer</name>
    <dbReference type="NCBI Taxonomy" id="46360"/>
    <lineage>
        <taxon>Eukaryota</taxon>
        <taxon>Metazoa</taxon>
        <taxon>Chordata</taxon>
        <taxon>Craniata</taxon>
        <taxon>Vertebrata</taxon>
        <taxon>Euteleostomi</taxon>
        <taxon>Mammalia</taxon>
        <taxon>Eutheria</taxon>
        <taxon>Laurasiatheria</taxon>
        <taxon>Artiodactyla</taxon>
        <taxon>Ruminantia</taxon>
        <taxon>Pecora</taxon>
        <taxon>Cervidae</taxon>
        <taxon>Cervinae</taxon>
        <taxon>Cervus</taxon>
    </lineage>
</organism>
<dbReference type="GO" id="GO:0046983">
    <property type="term" value="F:protein dimerization activity"/>
    <property type="evidence" value="ECO:0007669"/>
    <property type="project" value="InterPro"/>
</dbReference>
<evidence type="ECO:0000256" key="4">
    <source>
        <dbReference type="ARBA" id="ARBA00023125"/>
    </source>
</evidence>
<dbReference type="InterPro" id="IPR013767">
    <property type="entry name" value="PAS_fold"/>
</dbReference>
<dbReference type="EMBL" id="MKHE01000020">
    <property type="protein sequence ID" value="OWK05560.1"/>
    <property type="molecule type" value="Genomic_DNA"/>
</dbReference>
<dbReference type="CDD" id="cd18947">
    <property type="entry name" value="bHLH-PAS_ARNT"/>
    <property type="match status" value="1"/>
</dbReference>
<dbReference type="SMART" id="SM00086">
    <property type="entry name" value="PAC"/>
    <property type="match status" value="1"/>
</dbReference>
<dbReference type="InterPro" id="IPR029393">
    <property type="entry name" value="FUS1"/>
</dbReference>
<evidence type="ECO:0000256" key="2">
    <source>
        <dbReference type="ARBA" id="ARBA00022737"/>
    </source>
</evidence>
<dbReference type="Proteomes" id="UP000242450">
    <property type="component" value="Chromosome 20"/>
</dbReference>
<dbReference type="CDD" id="cd00130">
    <property type="entry name" value="PAS"/>
    <property type="match status" value="2"/>
</dbReference>
<comment type="subcellular location">
    <subcellularLocation>
        <location evidence="1">Nucleus</location>
    </subcellularLocation>
</comment>
<dbReference type="OrthoDB" id="71302at2759"/>
<feature type="compositionally biased region" description="Polar residues" evidence="7">
    <location>
        <begin position="758"/>
        <end position="775"/>
    </location>
</feature>
<keyword evidence="5" id="KW-0804">Transcription</keyword>